<dbReference type="PROSITE" id="PS01186">
    <property type="entry name" value="EGF_2"/>
    <property type="match status" value="1"/>
</dbReference>
<accession>A0A8B6DYW2</accession>
<dbReference type="OrthoDB" id="10502642at2759"/>
<evidence type="ECO:0000256" key="3">
    <source>
        <dbReference type="SAM" id="SignalP"/>
    </source>
</evidence>
<feature type="region of interest" description="Disordered" evidence="2">
    <location>
        <begin position="33"/>
        <end position="54"/>
    </location>
</feature>
<evidence type="ECO:0000259" key="4">
    <source>
        <dbReference type="PROSITE" id="PS50026"/>
    </source>
</evidence>
<comment type="caution">
    <text evidence="5">The sequence shown here is derived from an EMBL/GenBank/DDBJ whole genome shotgun (WGS) entry which is preliminary data.</text>
</comment>
<dbReference type="SUPFAM" id="SSF57196">
    <property type="entry name" value="EGF/Laminin"/>
    <property type="match status" value="1"/>
</dbReference>
<keyword evidence="1" id="KW-0245">EGF-like domain</keyword>
<feature type="domain" description="EGF-like" evidence="4">
    <location>
        <begin position="83"/>
        <end position="122"/>
    </location>
</feature>
<keyword evidence="1" id="KW-1015">Disulfide bond</keyword>
<dbReference type="InterPro" id="IPR000742">
    <property type="entry name" value="EGF"/>
</dbReference>
<dbReference type="AlphaFoldDB" id="A0A8B6DYW2"/>
<evidence type="ECO:0000256" key="1">
    <source>
        <dbReference type="PROSITE-ProRule" id="PRU00076"/>
    </source>
</evidence>
<gene>
    <name evidence="5" type="ORF">MGAL_10B085477</name>
</gene>
<reference evidence="5" key="1">
    <citation type="submission" date="2018-11" db="EMBL/GenBank/DDBJ databases">
        <authorList>
            <person name="Alioto T."/>
            <person name="Alioto T."/>
        </authorList>
    </citation>
    <scope>NUCLEOTIDE SEQUENCE</scope>
</reference>
<dbReference type="PROSITE" id="PS00022">
    <property type="entry name" value="EGF_1"/>
    <property type="match status" value="1"/>
</dbReference>
<dbReference type="PROSITE" id="PS50026">
    <property type="entry name" value="EGF_3"/>
    <property type="match status" value="1"/>
</dbReference>
<organism evidence="5 6">
    <name type="scientific">Mytilus galloprovincialis</name>
    <name type="common">Mediterranean mussel</name>
    <dbReference type="NCBI Taxonomy" id="29158"/>
    <lineage>
        <taxon>Eukaryota</taxon>
        <taxon>Metazoa</taxon>
        <taxon>Spiralia</taxon>
        <taxon>Lophotrochozoa</taxon>
        <taxon>Mollusca</taxon>
        <taxon>Bivalvia</taxon>
        <taxon>Autobranchia</taxon>
        <taxon>Pteriomorphia</taxon>
        <taxon>Mytilida</taxon>
        <taxon>Mytiloidea</taxon>
        <taxon>Mytilidae</taxon>
        <taxon>Mytilinae</taxon>
        <taxon>Mytilus</taxon>
    </lineage>
</organism>
<comment type="caution">
    <text evidence="1">Lacks conserved residue(s) required for the propagation of feature annotation.</text>
</comment>
<dbReference type="Gene3D" id="2.10.25.10">
    <property type="entry name" value="Laminin"/>
    <property type="match status" value="1"/>
</dbReference>
<evidence type="ECO:0000313" key="5">
    <source>
        <dbReference type="EMBL" id="VDI25633.1"/>
    </source>
</evidence>
<feature type="signal peptide" evidence="3">
    <location>
        <begin position="1"/>
        <end position="22"/>
    </location>
</feature>
<feature type="disulfide bond" evidence="1">
    <location>
        <begin position="112"/>
        <end position="121"/>
    </location>
</feature>
<keyword evidence="6" id="KW-1185">Reference proteome</keyword>
<dbReference type="EMBL" id="UYJE01004172">
    <property type="protein sequence ID" value="VDI25633.1"/>
    <property type="molecule type" value="Genomic_DNA"/>
</dbReference>
<keyword evidence="3" id="KW-0732">Signal</keyword>
<evidence type="ECO:0000256" key="2">
    <source>
        <dbReference type="SAM" id="MobiDB-lite"/>
    </source>
</evidence>
<proteinExistence type="predicted"/>
<protein>
    <recommendedName>
        <fullName evidence="4">EGF-like domain-containing protein</fullName>
    </recommendedName>
</protein>
<feature type="chain" id="PRO_5032454836" description="EGF-like domain-containing protein" evidence="3">
    <location>
        <begin position="23"/>
        <end position="157"/>
    </location>
</feature>
<evidence type="ECO:0000313" key="6">
    <source>
        <dbReference type="Proteomes" id="UP000596742"/>
    </source>
</evidence>
<name>A0A8B6DYW2_MYTGA</name>
<dbReference type="Proteomes" id="UP000596742">
    <property type="component" value="Unassembled WGS sequence"/>
</dbReference>
<sequence>MEYLGIISCYLTLCCLICCIYCGPVIPEQTPESTISSSSLSNTEKSTKEQTTPIPITTTEQVKSSSPHSTKLFTTTLEPQNCNVDGCRLLPCANGGICHKTYGNNCQWYCECTRGWTGVHCDRANTRTVRKSVDPVNVIEQSKSPNRLLNMLFEKFI</sequence>